<protein>
    <submittedName>
        <fullName evidence="2">Uncharacterized protein</fullName>
    </submittedName>
</protein>
<comment type="caution">
    <text evidence="2">The sequence shown here is derived from an EMBL/GenBank/DDBJ whole genome shotgun (WGS) entry which is preliminary data.</text>
</comment>
<evidence type="ECO:0000256" key="1">
    <source>
        <dbReference type="SAM" id="MobiDB-lite"/>
    </source>
</evidence>
<accession>A0ABT5FSE9</accession>
<proteinExistence type="predicted"/>
<evidence type="ECO:0000313" key="2">
    <source>
        <dbReference type="EMBL" id="MDC2955458.1"/>
    </source>
</evidence>
<feature type="region of interest" description="Disordered" evidence="1">
    <location>
        <begin position="20"/>
        <end position="41"/>
    </location>
</feature>
<name>A0ABT5FSE9_9ACTN</name>
<sequence length="124" mass="12984">MAGNEPSVNFGNISGNNTFAVGSHAHAESHHHHGTGGPAPQLDEATQQLLAAVRELRADLAERVRGTDQTATLDEALAETESEITSTGQAGRTRRERLRELLSDSQALVTFLASAGALAGLLGM</sequence>
<reference evidence="2 3" key="1">
    <citation type="journal article" date="2015" name="Int. J. Syst. Evol. Microbiol.">
        <title>Streptomyces gilvifuscus sp. nov., an actinomycete that produces antibacterial compounds isolated from soil.</title>
        <authorList>
            <person name="Nguyen T.M."/>
            <person name="Kim J."/>
        </authorList>
    </citation>
    <scope>NUCLEOTIDE SEQUENCE [LARGE SCALE GENOMIC DNA]</scope>
    <source>
        <strain evidence="2 3">T113</strain>
    </source>
</reference>
<gene>
    <name evidence="2" type="ORF">PO587_13385</name>
</gene>
<keyword evidence="3" id="KW-1185">Reference proteome</keyword>
<organism evidence="2 3">
    <name type="scientific">Streptomyces gilvifuscus</name>
    <dbReference type="NCBI Taxonomy" id="1550617"/>
    <lineage>
        <taxon>Bacteria</taxon>
        <taxon>Bacillati</taxon>
        <taxon>Actinomycetota</taxon>
        <taxon>Actinomycetes</taxon>
        <taxon>Kitasatosporales</taxon>
        <taxon>Streptomycetaceae</taxon>
        <taxon>Streptomyces</taxon>
    </lineage>
</organism>
<dbReference type="RefSeq" id="WP_272175326.1">
    <property type="nucleotide sequence ID" value="NZ_JAQOSK010000004.1"/>
</dbReference>
<dbReference type="EMBL" id="JAQOSK010000004">
    <property type="protein sequence ID" value="MDC2955458.1"/>
    <property type="molecule type" value="Genomic_DNA"/>
</dbReference>
<evidence type="ECO:0000313" key="3">
    <source>
        <dbReference type="Proteomes" id="UP001221328"/>
    </source>
</evidence>
<dbReference type="Proteomes" id="UP001221328">
    <property type="component" value="Unassembled WGS sequence"/>
</dbReference>